<sequence length="221" mass="25050">MAKPVQFKTSVKEATPDVVFMETFVFTLNLEQLHGCALVLRLQTHTPRKRTQGQCVLSLRTLASQEAEHWLDLSPPCKTHVCHAELQLSTCFQPVSSRIQLQILTAQNLPSSSSLLAQSFFVKVEMFSDGRFIMKRKTKLVKPSGGQVQWAESVLLPITSQDYNIQLSVRLYSRRSIRRKYLLGQVVLGFDSSSPDAVEQWTDSITHPEKVVTAWHRLSHS</sequence>
<name>A0ACC5Y6L5_9TELE</name>
<proteinExistence type="predicted"/>
<evidence type="ECO:0000313" key="2">
    <source>
        <dbReference type="Proteomes" id="UP000830395"/>
    </source>
</evidence>
<dbReference type="EMBL" id="CM040977">
    <property type="protein sequence ID" value="MCJ8731030.1"/>
    <property type="molecule type" value="Genomic_DNA"/>
</dbReference>
<gene>
    <name evidence="1" type="ORF">PDJAM_G00191430</name>
</gene>
<organism evidence="1 2">
    <name type="scientific">Pangasius djambal</name>
    <dbReference type="NCBI Taxonomy" id="1691987"/>
    <lineage>
        <taxon>Eukaryota</taxon>
        <taxon>Metazoa</taxon>
        <taxon>Chordata</taxon>
        <taxon>Craniata</taxon>
        <taxon>Vertebrata</taxon>
        <taxon>Euteleostomi</taxon>
        <taxon>Actinopterygii</taxon>
        <taxon>Neopterygii</taxon>
        <taxon>Teleostei</taxon>
        <taxon>Ostariophysi</taxon>
        <taxon>Siluriformes</taxon>
        <taxon>Pangasiidae</taxon>
        <taxon>Pangasius</taxon>
    </lineage>
</organism>
<evidence type="ECO:0000313" key="1">
    <source>
        <dbReference type="EMBL" id="MCJ8731030.1"/>
    </source>
</evidence>
<keyword evidence="2" id="KW-1185">Reference proteome</keyword>
<comment type="caution">
    <text evidence="1">The sequence shown here is derived from an EMBL/GenBank/DDBJ whole genome shotgun (WGS) entry which is preliminary data.</text>
</comment>
<protein>
    <submittedName>
        <fullName evidence="1">Uncharacterized protein</fullName>
    </submittedName>
</protein>
<accession>A0ACC5Y6L5</accession>
<dbReference type="Proteomes" id="UP000830395">
    <property type="component" value="Chromosome 3"/>
</dbReference>
<reference evidence="1" key="1">
    <citation type="submission" date="2020-02" db="EMBL/GenBank/DDBJ databases">
        <title>Genome sequencing of the panga catfish, Pangasius djambal.</title>
        <authorList>
            <person name="Wen M."/>
            <person name="Zahm M."/>
            <person name="Roques C."/>
            <person name="Cabau C."/>
            <person name="Klopp C."/>
            <person name="Donnadieu C."/>
            <person name="Jouanno E."/>
            <person name="Avarre J.-C."/>
            <person name="Campet M."/>
            <person name="Ha T."/>
            <person name="Dugue R."/>
            <person name="Lampietro C."/>
            <person name="Louis A."/>
            <person name="Herpin A."/>
            <person name="Echchiki A."/>
            <person name="Berthelot C."/>
            <person name="Parey E."/>
            <person name="Roest-Crollius H."/>
            <person name="Braasch I."/>
            <person name="Postlethwait J.H."/>
            <person name="Bobe J."/>
            <person name="Montfort J."/>
            <person name="Bouchez O."/>
            <person name="Begum T."/>
            <person name="Schartl M."/>
            <person name="Gustiano R."/>
            <person name="Guiguen Y."/>
        </authorList>
    </citation>
    <scope>NUCLEOTIDE SEQUENCE</scope>
    <source>
        <strain evidence="1">Pdj_M5554</strain>
    </source>
</reference>